<comment type="caution">
    <text evidence="1">The sequence shown here is derived from an EMBL/GenBank/DDBJ whole genome shotgun (WGS) entry which is preliminary data.</text>
</comment>
<proteinExistence type="predicted"/>
<gene>
    <name evidence="1" type="ORF">BDP27DRAFT_1357310</name>
</gene>
<evidence type="ECO:0000313" key="2">
    <source>
        <dbReference type="Proteomes" id="UP000772434"/>
    </source>
</evidence>
<evidence type="ECO:0000313" key="1">
    <source>
        <dbReference type="EMBL" id="KAF9077171.1"/>
    </source>
</evidence>
<accession>A0A9P5Q8D9</accession>
<organism evidence="1 2">
    <name type="scientific">Rhodocollybia butyracea</name>
    <dbReference type="NCBI Taxonomy" id="206335"/>
    <lineage>
        <taxon>Eukaryota</taxon>
        <taxon>Fungi</taxon>
        <taxon>Dikarya</taxon>
        <taxon>Basidiomycota</taxon>
        <taxon>Agaricomycotina</taxon>
        <taxon>Agaricomycetes</taxon>
        <taxon>Agaricomycetidae</taxon>
        <taxon>Agaricales</taxon>
        <taxon>Marasmiineae</taxon>
        <taxon>Omphalotaceae</taxon>
        <taxon>Rhodocollybia</taxon>
    </lineage>
</organism>
<keyword evidence="2" id="KW-1185">Reference proteome</keyword>
<dbReference type="Proteomes" id="UP000772434">
    <property type="component" value="Unassembled WGS sequence"/>
</dbReference>
<protein>
    <submittedName>
        <fullName evidence="1">Uncharacterized protein</fullName>
    </submittedName>
</protein>
<dbReference type="EMBL" id="JADNRY010000004">
    <property type="protein sequence ID" value="KAF9077171.1"/>
    <property type="molecule type" value="Genomic_DNA"/>
</dbReference>
<sequence>MLGCDSGVTKDLPIKYLLSLKRSSLAVEPIITRAYILPNNDPFHSKDAFRSLVNEPRFYHGFRKRLNQPILSITPVSLTSSYVVSGKKRLRRNISLFRFPDTPASVKRKTINPHFLKKNLKLACRTSLTALPQHLPKLLKELENAWGDKDRLMSHVPLKKLPHLVLEDIHLGARVVGPATPEISEGPPSATEKMSTVYPHMALSTNGPCIWTEASILGRLVLCSLIYNLA</sequence>
<dbReference type="AlphaFoldDB" id="A0A9P5Q8D9"/>
<name>A0A9P5Q8D9_9AGAR</name>
<reference evidence="1" key="1">
    <citation type="submission" date="2020-11" db="EMBL/GenBank/DDBJ databases">
        <authorList>
            <consortium name="DOE Joint Genome Institute"/>
            <person name="Ahrendt S."/>
            <person name="Riley R."/>
            <person name="Andreopoulos W."/>
            <person name="Labutti K."/>
            <person name="Pangilinan J."/>
            <person name="Ruiz-Duenas F.J."/>
            <person name="Barrasa J.M."/>
            <person name="Sanchez-Garcia M."/>
            <person name="Camarero S."/>
            <person name="Miyauchi S."/>
            <person name="Serrano A."/>
            <person name="Linde D."/>
            <person name="Babiker R."/>
            <person name="Drula E."/>
            <person name="Ayuso-Fernandez I."/>
            <person name="Pacheco R."/>
            <person name="Padilla G."/>
            <person name="Ferreira P."/>
            <person name="Barriuso J."/>
            <person name="Kellner H."/>
            <person name="Castanera R."/>
            <person name="Alfaro M."/>
            <person name="Ramirez L."/>
            <person name="Pisabarro A.G."/>
            <person name="Kuo A."/>
            <person name="Tritt A."/>
            <person name="Lipzen A."/>
            <person name="He G."/>
            <person name="Yan M."/>
            <person name="Ng V."/>
            <person name="Cullen D."/>
            <person name="Martin F."/>
            <person name="Rosso M.-N."/>
            <person name="Henrissat B."/>
            <person name="Hibbett D."/>
            <person name="Martinez A.T."/>
            <person name="Grigoriev I.V."/>
        </authorList>
    </citation>
    <scope>NUCLEOTIDE SEQUENCE</scope>
    <source>
        <strain evidence="1">AH 40177</strain>
    </source>
</reference>